<dbReference type="Gene3D" id="1.20.5.110">
    <property type="match status" value="1"/>
</dbReference>
<accession>A0A3M7SLE0</accession>
<dbReference type="SUPFAM" id="SSF47661">
    <property type="entry name" value="t-snare proteins"/>
    <property type="match status" value="1"/>
</dbReference>
<dbReference type="InterPro" id="IPR045242">
    <property type="entry name" value="Syntaxin"/>
</dbReference>
<dbReference type="GO" id="GO:0006886">
    <property type="term" value="P:intracellular protein transport"/>
    <property type="evidence" value="ECO:0007669"/>
    <property type="project" value="InterPro"/>
</dbReference>
<evidence type="ECO:0000313" key="5">
    <source>
        <dbReference type="EMBL" id="RNA36593.1"/>
    </source>
</evidence>
<evidence type="ECO:0000256" key="2">
    <source>
        <dbReference type="RuleBase" id="RU003858"/>
    </source>
</evidence>
<organism evidence="5 6">
    <name type="scientific">Brachionus plicatilis</name>
    <name type="common">Marine rotifer</name>
    <name type="synonym">Brachionus muelleri</name>
    <dbReference type="NCBI Taxonomy" id="10195"/>
    <lineage>
        <taxon>Eukaryota</taxon>
        <taxon>Metazoa</taxon>
        <taxon>Spiralia</taxon>
        <taxon>Gnathifera</taxon>
        <taxon>Rotifera</taxon>
        <taxon>Eurotatoria</taxon>
        <taxon>Monogononta</taxon>
        <taxon>Pseudotrocha</taxon>
        <taxon>Ploima</taxon>
        <taxon>Brachionidae</taxon>
        <taxon>Brachionus</taxon>
    </lineage>
</organism>
<comment type="similarity">
    <text evidence="1 2">Belongs to the syntaxin family.</text>
</comment>
<dbReference type="GO" id="GO:0006906">
    <property type="term" value="P:vesicle fusion"/>
    <property type="evidence" value="ECO:0007669"/>
    <property type="project" value="TreeGrafter"/>
</dbReference>
<dbReference type="GO" id="GO:0005484">
    <property type="term" value="F:SNAP receptor activity"/>
    <property type="evidence" value="ECO:0007669"/>
    <property type="project" value="InterPro"/>
</dbReference>
<protein>
    <submittedName>
        <fullName evidence="5">Syntaxin-12</fullName>
    </submittedName>
</protein>
<proteinExistence type="inferred from homology"/>
<dbReference type="SMART" id="SM00397">
    <property type="entry name" value="t_SNARE"/>
    <property type="match status" value="1"/>
</dbReference>
<gene>
    <name evidence="5" type="ORF">BpHYR1_045387</name>
</gene>
<dbReference type="AlphaFoldDB" id="A0A3M7SLE0"/>
<dbReference type="PROSITE" id="PS00914">
    <property type="entry name" value="SYNTAXIN"/>
    <property type="match status" value="1"/>
</dbReference>
<feature type="domain" description="T-SNARE coiled-coil homology" evidence="4">
    <location>
        <begin position="143"/>
        <end position="205"/>
    </location>
</feature>
<evidence type="ECO:0000256" key="1">
    <source>
        <dbReference type="ARBA" id="ARBA00009063"/>
    </source>
</evidence>
<dbReference type="Pfam" id="PF14523">
    <property type="entry name" value="Syntaxin_2"/>
    <property type="match status" value="1"/>
</dbReference>
<dbReference type="InterPro" id="IPR010989">
    <property type="entry name" value="SNARE"/>
</dbReference>
<feature type="coiled-coil region" evidence="3">
    <location>
        <begin position="139"/>
        <end position="215"/>
    </location>
</feature>
<feature type="non-terminal residue" evidence="5">
    <location>
        <position position="226"/>
    </location>
</feature>
<dbReference type="SMART" id="SM00503">
    <property type="entry name" value="SynN"/>
    <property type="match status" value="1"/>
</dbReference>
<sequence>MAAELIQNLRSNIQKLNQSVSKIESLSNQIGTSKDSNNLRKNLADIQHNSKEIAQDAKRNLKDLNSIPNSNLGELKIQKDRLGDELIKTFQKFQRVTESSLRKEKQTELPEQHQVMFQNEVEEPNFGRRADQISVQIKNEQELQLVKDRENQIHQLESDVIDLNSMFKDLAVIVNDQQETIDTIESNINNTELLVMNAKDELTQAVKNKSKARRKRLYLFIIIAVI</sequence>
<dbReference type="InterPro" id="IPR006011">
    <property type="entry name" value="Syntaxin_N"/>
</dbReference>
<dbReference type="EMBL" id="REGN01001159">
    <property type="protein sequence ID" value="RNA36593.1"/>
    <property type="molecule type" value="Genomic_DNA"/>
</dbReference>
<dbReference type="OrthoDB" id="364348at2759"/>
<dbReference type="STRING" id="10195.A0A3M7SLE0"/>
<reference evidence="5 6" key="1">
    <citation type="journal article" date="2018" name="Sci. Rep.">
        <title>Genomic signatures of local adaptation to the degree of environmental predictability in rotifers.</title>
        <authorList>
            <person name="Franch-Gras L."/>
            <person name="Hahn C."/>
            <person name="Garcia-Roger E.M."/>
            <person name="Carmona M.J."/>
            <person name="Serra M."/>
            <person name="Gomez A."/>
        </authorList>
    </citation>
    <scope>NUCLEOTIDE SEQUENCE [LARGE SCALE GENOMIC DNA]</scope>
    <source>
        <strain evidence="5">HYR1</strain>
    </source>
</reference>
<evidence type="ECO:0000313" key="6">
    <source>
        <dbReference type="Proteomes" id="UP000276133"/>
    </source>
</evidence>
<dbReference type="Pfam" id="PF05739">
    <property type="entry name" value="SNARE"/>
    <property type="match status" value="1"/>
</dbReference>
<dbReference type="InterPro" id="IPR000727">
    <property type="entry name" value="T_SNARE_dom"/>
</dbReference>
<dbReference type="Proteomes" id="UP000276133">
    <property type="component" value="Unassembled WGS sequence"/>
</dbReference>
<dbReference type="InterPro" id="IPR006012">
    <property type="entry name" value="Syntaxin/epimorphin_CS"/>
</dbReference>
<keyword evidence="3" id="KW-0175">Coiled coil</keyword>
<dbReference type="PROSITE" id="PS50192">
    <property type="entry name" value="T_SNARE"/>
    <property type="match status" value="1"/>
</dbReference>
<dbReference type="GO" id="GO:0031201">
    <property type="term" value="C:SNARE complex"/>
    <property type="evidence" value="ECO:0007669"/>
    <property type="project" value="TreeGrafter"/>
</dbReference>
<dbReference type="GO" id="GO:0048278">
    <property type="term" value="P:vesicle docking"/>
    <property type="evidence" value="ECO:0007669"/>
    <property type="project" value="TreeGrafter"/>
</dbReference>
<dbReference type="GO" id="GO:0000149">
    <property type="term" value="F:SNARE binding"/>
    <property type="evidence" value="ECO:0007669"/>
    <property type="project" value="TreeGrafter"/>
</dbReference>
<evidence type="ECO:0000259" key="4">
    <source>
        <dbReference type="PROSITE" id="PS50192"/>
    </source>
</evidence>
<dbReference type="PANTHER" id="PTHR19957:SF411">
    <property type="entry name" value="LD23667P"/>
    <property type="match status" value="1"/>
</dbReference>
<comment type="caution">
    <text evidence="5">The sequence shown here is derived from an EMBL/GenBank/DDBJ whole genome shotgun (WGS) entry which is preliminary data.</text>
</comment>
<dbReference type="PANTHER" id="PTHR19957">
    <property type="entry name" value="SYNTAXIN"/>
    <property type="match status" value="1"/>
</dbReference>
<evidence type="ECO:0000256" key="3">
    <source>
        <dbReference type="SAM" id="Coils"/>
    </source>
</evidence>
<name>A0A3M7SLE0_BRAPC</name>
<dbReference type="GO" id="GO:0008021">
    <property type="term" value="C:synaptic vesicle"/>
    <property type="evidence" value="ECO:0007669"/>
    <property type="project" value="TreeGrafter"/>
</dbReference>
<dbReference type="Gene3D" id="1.20.58.70">
    <property type="match status" value="1"/>
</dbReference>
<keyword evidence="6" id="KW-1185">Reference proteome</keyword>